<evidence type="ECO:0000313" key="4">
    <source>
        <dbReference type="Proteomes" id="UP000534286"/>
    </source>
</evidence>
<dbReference type="SUPFAM" id="SSF159941">
    <property type="entry name" value="MM3350-like"/>
    <property type="match status" value="1"/>
</dbReference>
<feature type="domain" description="Plasmid pRiA4b Orf3-like" evidence="2">
    <location>
        <begin position="16"/>
        <end position="177"/>
    </location>
</feature>
<dbReference type="InterPro" id="IPR024047">
    <property type="entry name" value="MM3350-like_sf"/>
</dbReference>
<accession>A0A7W7WDZ1</accession>
<dbReference type="Gene3D" id="3.10.290.30">
    <property type="entry name" value="MM3350-like"/>
    <property type="match status" value="1"/>
</dbReference>
<feature type="compositionally biased region" description="Polar residues" evidence="1">
    <location>
        <begin position="269"/>
        <end position="289"/>
    </location>
</feature>
<comment type="caution">
    <text evidence="3">The sequence shown here is derived from an EMBL/GenBank/DDBJ whole genome shotgun (WGS) entry which is preliminary data.</text>
</comment>
<evidence type="ECO:0000259" key="2">
    <source>
        <dbReference type="Pfam" id="PF07929"/>
    </source>
</evidence>
<evidence type="ECO:0000313" key="3">
    <source>
        <dbReference type="EMBL" id="MBB4942885.1"/>
    </source>
</evidence>
<dbReference type="PANTHER" id="PTHR41878">
    <property type="entry name" value="LEXA REPRESSOR-RELATED"/>
    <property type="match status" value="1"/>
</dbReference>
<dbReference type="Pfam" id="PF07929">
    <property type="entry name" value="PRiA4_ORF3"/>
    <property type="match status" value="1"/>
</dbReference>
<name>A0A7W7WDZ1_9ACTN</name>
<evidence type="ECO:0000256" key="1">
    <source>
        <dbReference type="SAM" id="MobiDB-lite"/>
    </source>
</evidence>
<feature type="region of interest" description="Disordered" evidence="1">
    <location>
        <begin position="223"/>
        <end position="289"/>
    </location>
</feature>
<reference evidence="3 4" key="1">
    <citation type="submission" date="2020-08" db="EMBL/GenBank/DDBJ databases">
        <title>Sequencing the genomes of 1000 actinobacteria strains.</title>
        <authorList>
            <person name="Klenk H.-P."/>
        </authorList>
    </citation>
    <scope>NUCLEOTIDE SEQUENCE [LARGE SCALE GENOMIC DNA]</scope>
    <source>
        <strain evidence="3 4">DSM 43023</strain>
    </source>
</reference>
<sequence length="289" mass="32083">MAPVVVMKGRFAVGGIHQLKVTLRDVRPLVWRRIHVPSTANLWELHNIIQVAMGWDNEHLHVFVKGWDEYGDNAKSEYDVTLAALLPTVGGRLAYRYDFGDCWDHDLQVEKIHQAGAKTTYPRCTAGGRACPPEDCGGPGGFVEHLRALGHRKGGKYQQARHLFGTATWDGAAWDKDEINTELAKLAVHLAEQAAARRVEEAAFHERIRAVAAQRAAQAFTEFSAAADKPTRPLGRGVSGGGRPGRQPSRRPRRPRGAPEWPSRKRTIISETSLNDTSFRSPQPRNHVS</sequence>
<dbReference type="PANTHER" id="PTHR41878:SF1">
    <property type="entry name" value="TNPR PROTEIN"/>
    <property type="match status" value="1"/>
</dbReference>
<dbReference type="AlphaFoldDB" id="A0A7W7WDZ1"/>
<dbReference type="Proteomes" id="UP000534286">
    <property type="component" value="Unassembled WGS sequence"/>
</dbReference>
<feature type="compositionally biased region" description="Low complexity" evidence="1">
    <location>
        <begin position="223"/>
        <end position="236"/>
    </location>
</feature>
<dbReference type="RefSeq" id="WP_184758830.1">
    <property type="nucleotide sequence ID" value="NZ_BAABEK010000179.1"/>
</dbReference>
<dbReference type="EMBL" id="JACHJU010000004">
    <property type="protein sequence ID" value="MBB4942885.1"/>
    <property type="molecule type" value="Genomic_DNA"/>
</dbReference>
<proteinExistence type="predicted"/>
<gene>
    <name evidence="3" type="ORF">FHR32_007285</name>
</gene>
<organism evidence="3 4">
    <name type="scientific">Streptosporangium album</name>
    <dbReference type="NCBI Taxonomy" id="47479"/>
    <lineage>
        <taxon>Bacteria</taxon>
        <taxon>Bacillati</taxon>
        <taxon>Actinomycetota</taxon>
        <taxon>Actinomycetes</taxon>
        <taxon>Streptosporangiales</taxon>
        <taxon>Streptosporangiaceae</taxon>
        <taxon>Streptosporangium</taxon>
    </lineage>
</organism>
<keyword evidence="4" id="KW-1185">Reference proteome</keyword>
<protein>
    <recommendedName>
        <fullName evidence="2">Plasmid pRiA4b Orf3-like domain-containing protein</fullName>
    </recommendedName>
</protein>
<dbReference type="InterPro" id="IPR012912">
    <property type="entry name" value="Plasmid_pRiA4b_Orf3-like"/>
</dbReference>